<proteinExistence type="predicted"/>
<dbReference type="AlphaFoldDB" id="A0A8H6XFJ0"/>
<dbReference type="OrthoDB" id="2921803at2759"/>
<evidence type="ECO:0000313" key="1">
    <source>
        <dbReference type="EMBL" id="KAF7340223.1"/>
    </source>
</evidence>
<evidence type="ECO:0000313" key="2">
    <source>
        <dbReference type="Proteomes" id="UP000620124"/>
    </source>
</evidence>
<keyword evidence="2" id="KW-1185">Reference proteome</keyword>
<dbReference type="EMBL" id="JACAZI010000019">
    <property type="protein sequence ID" value="KAF7340223.1"/>
    <property type="molecule type" value="Genomic_DNA"/>
</dbReference>
<comment type="caution">
    <text evidence="1">The sequence shown here is derived from an EMBL/GenBank/DDBJ whole genome shotgun (WGS) entry which is preliminary data.</text>
</comment>
<dbReference type="Proteomes" id="UP000620124">
    <property type="component" value="Unassembled WGS sequence"/>
</dbReference>
<name>A0A8H6XFJ0_9AGAR</name>
<reference evidence="1" key="1">
    <citation type="submission" date="2020-05" db="EMBL/GenBank/DDBJ databases">
        <title>Mycena genomes resolve the evolution of fungal bioluminescence.</title>
        <authorList>
            <person name="Tsai I.J."/>
        </authorList>
    </citation>
    <scope>NUCLEOTIDE SEQUENCE</scope>
    <source>
        <strain evidence="1">CCC161011</strain>
    </source>
</reference>
<gene>
    <name evidence="1" type="ORF">MVEN_01941000</name>
</gene>
<evidence type="ECO:0008006" key="3">
    <source>
        <dbReference type="Google" id="ProtNLM"/>
    </source>
</evidence>
<sequence>MPEPFTLPLEMVELVIDHLCDDREALQTCSLVSLQWVRATRVHLFRTVTLRNTLSIQTLVELLESPFSTTANAIRGISVEVGMHAHFSFTQYKAENYAPYLMRLGDICRIESLHFVQDSSSFRVYGDNPVSSQIFLPPWSCFKSVQALSFTAVDTSLHLLGFIASFPVLRELEMDRLKQHWRLAESKDDEDTPPPQLRVVRLSRCATDVVLDWLRSENRNTQATCSVLELGGISDHQIASIAKFLHACGPVLWHLSLSLRLSNQDFLPLDLSHNTSLQYIRVEPDLYFEAVPHLLCSLGSASLEQIELVMPGRLARLYPHDLKRWADLDRHLLQSQFSRLSIIVQLHKAIDEEIIRGYLPLCTARGIISYVYKPVLYSGTYFSV</sequence>
<accession>A0A8H6XFJ0</accession>
<protein>
    <recommendedName>
        <fullName evidence="3">F-box domain-containing protein</fullName>
    </recommendedName>
</protein>
<organism evidence="1 2">
    <name type="scientific">Mycena venus</name>
    <dbReference type="NCBI Taxonomy" id="2733690"/>
    <lineage>
        <taxon>Eukaryota</taxon>
        <taxon>Fungi</taxon>
        <taxon>Dikarya</taxon>
        <taxon>Basidiomycota</taxon>
        <taxon>Agaricomycotina</taxon>
        <taxon>Agaricomycetes</taxon>
        <taxon>Agaricomycetidae</taxon>
        <taxon>Agaricales</taxon>
        <taxon>Marasmiineae</taxon>
        <taxon>Mycenaceae</taxon>
        <taxon>Mycena</taxon>
    </lineage>
</organism>